<dbReference type="KEGG" id="bapi:BBC0122_001310"/>
<keyword evidence="5" id="KW-1185">Reference proteome</keyword>
<dbReference type="GO" id="GO:0016758">
    <property type="term" value="F:hexosyltransferase activity"/>
    <property type="evidence" value="ECO:0007669"/>
    <property type="project" value="UniProtKB-ARBA"/>
</dbReference>
<accession>A0A1U9MF33</accession>
<dbReference type="InterPro" id="IPR001173">
    <property type="entry name" value="Glyco_trans_2-like"/>
</dbReference>
<dbReference type="PANTHER" id="PTHR22916">
    <property type="entry name" value="GLYCOSYLTRANSFERASE"/>
    <property type="match status" value="1"/>
</dbReference>
<reference evidence="4 5" key="1">
    <citation type="submission" date="2016-11" db="EMBL/GenBank/DDBJ databases">
        <title>Comparative genomics of Bartonella apis.</title>
        <authorList>
            <person name="Engel P."/>
        </authorList>
    </citation>
    <scope>NUCLEOTIDE SEQUENCE [LARGE SCALE GENOMIC DNA]</scope>
    <source>
        <strain evidence="4 5">BBC0122</strain>
    </source>
</reference>
<evidence type="ECO:0000313" key="5">
    <source>
        <dbReference type="Proteomes" id="UP000189632"/>
    </source>
</evidence>
<dbReference type="AlphaFoldDB" id="A0A1U9MF33"/>
<feature type="domain" description="Glycosyltransferase 2-like" evidence="3">
    <location>
        <begin position="6"/>
        <end position="148"/>
    </location>
</feature>
<dbReference type="RefSeq" id="WP_077990375.1">
    <property type="nucleotide sequence ID" value="NZ_CAXUOT020000001.1"/>
</dbReference>
<evidence type="ECO:0000313" key="4">
    <source>
        <dbReference type="EMBL" id="AQT46271.1"/>
    </source>
</evidence>
<protein>
    <submittedName>
        <fullName evidence="4">Glycosyltransferase involved in cell wall bisynthesis</fullName>
    </submittedName>
</protein>
<dbReference type="InterPro" id="IPR029044">
    <property type="entry name" value="Nucleotide-diphossugar_trans"/>
</dbReference>
<dbReference type="Gene3D" id="3.90.550.10">
    <property type="entry name" value="Spore Coat Polysaccharide Biosynthesis Protein SpsA, Chain A"/>
    <property type="match status" value="1"/>
</dbReference>
<keyword evidence="1" id="KW-0328">Glycosyltransferase</keyword>
<proteinExistence type="predicted"/>
<organism evidence="4 5">
    <name type="scientific">Bartonella choladocola</name>
    <dbReference type="NCBI Taxonomy" id="2750995"/>
    <lineage>
        <taxon>Bacteria</taxon>
        <taxon>Pseudomonadati</taxon>
        <taxon>Pseudomonadota</taxon>
        <taxon>Alphaproteobacteria</taxon>
        <taxon>Hyphomicrobiales</taxon>
        <taxon>Bartonellaceae</taxon>
        <taxon>Bartonella</taxon>
    </lineage>
</organism>
<dbReference type="SUPFAM" id="SSF53448">
    <property type="entry name" value="Nucleotide-diphospho-sugar transferases"/>
    <property type="match status" value="1"/>
</dbReference>
<name>A0A1U9MF33_9HYPH</name>
<gene>
    <name evidence="4" type="ORF">BBC0122_001310</name>
</gene>
<dbReference type="OrthoDB" id="9794124at2"/>
<dbReference type="PANTHER" id="PTHR22916:SF51">
    <property type="entry name" value="GLYCOSYLTRANSFERASE EPSH-RELATED"/>
    <property type="match status" value="1"/>
</dbReference>
<dbReference type="Pfam" id="PF00535">
    <property type="entry name" value="Glycos_transf_2"/>
    <property type="match status" value="1"/>
</dbReference>
<evidence type="ECO:0000259" key="3">
    <source>
        <dbReference type="Pfam" id="PF00535"/>
    </source>
</evidence>
<keyword evidence="2" id="KW-0808">Transferase</keyword>
<dbReference type="CDD" id="cd00761">
    <property type="entry name" value="Glyco_tranf_GTA_type"/>
    <property type="match status" value="1"/>
</dbReference>
<dbReference type="EMBL" id="CP015625">
    <property type="protein sequence ID" value="AQT46271.1"/>
    <property type="molecule type" value="Genomic_DNA"/>
</dbReference>
<evidence type="ECO:0000256" key="2">
    <source>
        <dbReference type="ARBA" id="ARBA00022679"/>
    </source>
</evidence>
<sequence length="323" mass="37371">MAPAISVIIPVYNVAPWLRECLDSVVSQSFTDLEIIIVDDGSTDESPQIIAEYASRDKRITAIRKQNGGLGAARNTAIPLATGDYIAFLDSDDKIRRDAYEKLYEPAKKYDCDIVYCQTAYLDDQTGNITEEDNQTALPLFKKFRGTHHSFSLEDIEPEKIFSYDSFVVAWNKITKRSLIEKINARFPEGLIFEDMPFYFNTLLNAKTLSVVWERLIYYRINRKNSIMNASNRQGEIVEILQTIARELQATKSRTGYDYKNALSPFAYQELCYKFKQIDRNKLGKQILDQILTVDDRKRFEQEMLRKTSFVSKLMSKLSRHKK</sequence>
<dbReference type="Proteomes" id="UP000189632">
    <property type="component" value="Chromosome"/>
</dbReference>
<evidence type="ECO:0000256" key="1">
    <source>
        <dbReference type="ARBA" id="ARBA00022676"/>
    </source>
</evidence>